<evidence type="ECO:0000313" key="3">
    <source>
        <dbReference type="EMBL" id="RKN76499.1"/>
    </source>
</evidence>
<evidence type="ECO:0000313" key="4">
    <source>
        <dbReference type="Proteomes" id="UP000270343"/>
    </source>
</evidence>
<dbReference type="InterPro" id="IPR035992">
    <property type="entry name" value="Ricin_B-like_lectins"/>
</dbReference>
<organism evidence="3 4">
    <name type="scientific">Streptomyces klenkii</name>
    <dbReference type="NCBI Taxonomy" id="1420899"/>
    <lineage>
        <taxon>Bacteria</taxon>
        <taxon>Bacillati</taxon>
        <taxon>Actinomycetota</taxon>
        <taxon>Actinomycetes</taxon>
        <taxon>Kitasatosporales</taxon>
        <taxon>Streptomycetaceae</taxon>
        <taxon>Streptomyces</taxon>
    </lineage>
</organism>
<protein>
    <submittedName>
        <fullName evidence="3">Uncharacterized protein</fullName>
    </submittedName>
</protein>
<dbReference type="PROSITE" id="PS50231">
    <property type="entry name" value="RICIN_B_LECTIN"/>
    <property type="match status" value="1"/>
</dbReference>
<gene>
    <name evidence="3" type="ORF">D7231_05805</name>
</gene>
<reference evidence="3 4" key="1">
    <citation type="journal article" date="2015" name="Antonie Van Leeuwenhoek">
        <title>Streptomyces klenkii sp. nov., isolated from deep marine sediment.</title>
        <authorList>
            <person name="Veyisoglu A."/>
            <person name="Sahin N."/>
        </authorList>
    </citation>
    <scope>NUCLEOTIDE SEQUENCE [LARGE SCALE GENOMIC DNA]</scope>
    <source>
        <strain evidence="3 4">KCTC 29202</strain>
    </source>
</reference>
<comment type="caution">
    <text evidence="3">The sequence shown here is derived from an EMBL/GenBank/DDBJ whole genome shotgun (WGS) entry which is preliminary data.</text>
</comment>
<evidence type="ECO:0000256" key="1">
    <source>
        <dbReference type="SAM" id="MobiDB-lite"/>
    </source>
</evidence>
<keyword evidence="4" id="KW-1185">Reference proteome</keyword>
<feature type="chain" id="PRO_5017289406" evidence="2">
    <location>
        <begin position="28"/>
        <end position="191"/>
    </location>
</feature>
<sequence length="191" mass="19610">MRHPLRATAAILGAVAALGVAAPTAGADTASTPPAPAGAVLIHNGALGGCLTAEGSGYRDPHGTPRPWLVALQPCRESGRLAQTWVYSSATHQFSSQAQPYRCISSGAGTGRPGALLVTAPCDADAAGQRFRAERTGSGERQKVVAEADGRIWEQAAHRTGTSRDATGEGVRTVRDTGSAGAERSWLLSRG</sequence>
<dbReference type="OrthoDB" id="4205009at2"/>
<dbReference type="Proteomes" id="UP000270343">
    <property type="component" value="Unassembled WGS sequence"/>
</dbReference>
<keyword evidence="2" id="KW-0732">Signal</keyword>
<dbReference type="RefSeq" id="WP_120753827.1">
    <property type="nucleotide sequence ID" value="NZ_RBAM01000002.1"/>
</dbReference>
<dbReference type="SUPFAM" id="SSF50370">
    <property type="entry name" value="Ricin B-like lectins"/>
    <property type="match status" value="1"/>
</dbReference>
<dbReference type="AlphaFoldDB" id="A0A3B0BWF1"/>
<feature type="signal peptide" evidence="2">
    <location>
        <begin position="1"/>
        <end position="27"/>
    </location>
</feature>
<accession>A0A3B0BWF1</accession>
<proteinExistence type="predicted"/>
<feature type="region of interest" description="Disordered" evidence="1">
    <location>
        <begin position="157"/>
        <end position="191"/>
    </location>
</feature>
<dbReference type="Gene3D" id="2.80.10.50">
    <property type="match status" value="1"/>
</dbReference>
<dbReference type="EMBL" id="RBAM01000002">
    <property type="protein sequence ID" value="RKN76499.1"/>
    <property type="molecule type" value="Genomic_DNA"/>
</dbReference>
<name>A0A3B0BWF1_9ACTN</name>
<evidence type="ECO:0000256" key="2">
    <source>
        <dbReference type="SAM" id="SignalP"/>
    </source>
</evidence>